<evidence type="ECO:0000313" key="5">
    <source>
        <dbReference type="EMBL" id="PNV75688.1"/>
    </source>
</evidence>
<dbReference type="Pfam" id="PF00072">
    <property type="entry name" value="Response_reg"/>
    <property type="match status" value="1"/>
</dbReference>
<feature type="modified residue" description="4-aspartylphosphate" evidence="2">
    <location>
        <position position="62"/>
    </location>
</feature>
<evidence type="ECO:0000256" key="1">
    <source>
        <dbReference type="ARBA" id="ARBA00022553"/>
    </source>
</evidence>
<keyword evidence="3" id="KW-0175">Coiled coil</keyword>
<gene>
    <name evidence="5" type="ORF">BES34_006485</name>
</gene>
<feature type="coiled-coil region" evidence="3">
    <location>
        <begin position="134"/>
        <end position="161"/>
    </location>
</feature>
<dbReference type="PANTHER" id="PTHR44591:SF19">
    <property type="entry name" value="TWO-COMPONENT RESPONSE REGULATOR-RELATED"/>
    <property type="match status" value="1"/>
</dbReference>
<dbReference type="PANTHER" id="PTHR44591">
    <property type="entry name" value="STRESS RESPONSE REGULATOR PROTEIN 1"/>
    <property type="match status" value="1"/>
</dbReference>
<dbReference type="InterPro" id="IPR050595">
    <property type="entry name" value="Bact_response_regulator"/>
</dbReference>
<dbReference type="SUPFAM" id="SSF52172">
    <property type="entry name" value="CheY-like"/>
    <property type="match status" value="1"/>
</dbReference>
<dbReference type="SMART" id="SM00448">
    <property type="entry name" value="REC"/>
    <property type="match status" value="1"/>
</dbReference>
<proteinExistence type="predicted"/>
<organism evidence="5 6">
    <name type="scientific">Leptospira inadai serovar Lyme</name>
    <dbReference type="NCBI Taxonomy" id="293084"/>
    <lineage>
        <taxon>Bacteria</taxon>
        <taxon>Pseudomonadati</taxon>
        <taxon>Spirochaetota</taxon>
        <taxon>Spirochaetia</taxon>
        <taxon>Leptospirales</taxon>
        <taxon>Leptospiraceae</taxon>
        <taxon>Leptospira</taxon>
    </lineage>
</organism>
<dbReference type="Proteomes" id="UP000094669">
    <property type="component" value="Unassembled WGS sequence"/>
</dbReference>
<keyword evidence="6" id="KW-1185">Reference proteome</keyword>
<protein>
    <submittedName>
        <fullName evidence="5">Two-component system response regulator</fullName>
    </submittedName>
</protein>
<dbReference type="PROSITE" id="PS50110">
    <property type="entry name" value="RESPONSE_REGULATORY"/>
    <property type="match status" value="1"/>
</dbReference>
<evidence type="ECO:0000313" key="6">
    <source>
        <dbReference type="Proteomes" id="UP000094669"/>
    </source>
</evidence>
<evidence type="ECO:0000256" key="3">
    <source>
        <dbReference type="SAM" id="Coils"/>
    </source>
</evidence>
<dbReference type="InterPro" id="IPR011006">
    <property type="entry name" value="CheY-like_superfamily"/>
</dbReference>
<dbReference type="InterPro" id="IPR001789">
    <property type="entry name" value="Sig_transdc_resp-reg_receiver"/>
</dbReference>
<dbReference type="EMBL" id="MCRM02000005">
    <property type="protein sequence ID" value="PNV75688.1"/>
    <property type="molecule type" value="Genomic_DNA"/>
</dbReference>
<accession>A0ABX4YK64</accession>
<dbReference type="Gene3D" id="3.40.50.2300">
    <property type="match status" value="1"/>
</dbReference>
<dbReference type="CDD" id="cd17569">
    <property type="entry name" value="REC_HupR-like"/>
    <property type="match status" value="1"/>
</dbReference>
<feature type="domain" description="Response regulatory" evidence="4">
    <location>
        <begin position="5"/>
        <end position="128"/>
    </location>
</feature>
<keyword evidence="1 2" id="KW-0597">Phosphoprotein</keyword>
<reference evidence="5" key="1">
    <citation type="submission" date="2018-01" db="EMBL/GenBank/DDBJ databases">
        <title>Genomic characterization of Leptospira inadai serogroup Lyme isolated from captured rat in Brazil and comparative analysis with human reference strain.</title>
        <authorList>
            <person name="Moreno L.Z."/>
            <person name="Loureiro A.P."/>
            <person name="Miraglia F."/>
            <person name="Kremer F.S."/>
            <person name="Eslabao M.R."/>
            <person name="Dellagostin O.A."/>
            <person name="Lilenbaum W."/>
            <person name="Moreno A.M."/>
        </authorList>
    </citation>
    <scope>NUCLEOTIDE SEQUENCE [LARGE SCALE GENOMIC DNA]</scope>
    <source>
        <strain evidence="5">M34/99</strain>
    </source>
</reference>
<evidence type="ECO:0000256" key="2">
    <source>
        <dbReference type="PROSITE-ProRule" id="PRU00169"/>
    </source>
</evidence>
<comment type="caution">
    <text evidence="5">The sequence shown here is derived from an EMBL/GenBank/DDBJ whole genome shotgun (WGS) entry which is preliminary data.</text>
</comment>
<dbReference type="RefSeq" id="WP_010418882.1">
    <property type="nucleotide sequence ID" value="NZ_MCRM02000005.1"/>
</dbReference>
<sequence length="163" mass="18534">MNKGYIICVDDEVSVLETLQEQLHNEFGKTHEIETARSAEEALSLLEEIQNSGFVIEVIITDQVMPGMKGADFLESVHKKSPDSIKILLTGQAGLDSAIHAINFGGLSRYVEKPWNIEDLSRDIHSLIEKFHQNLENQHLVNELNRRIKELEEENRKLQQTGD</sequence>
<evidence type="ECO:0000259" key="4">
    <source>
        <dbReference type="PROSITE" id="PS50110"/>
    </source>
</evidence>
<name>A0ABX4YK64_9LEPT</name>